<evidence type="ECO:0000313" key="1">
    <source>
        <dbReference type="EMBL" id="SFV71183.1"/>
    </source>
</evidence>
<dbReference type="EMBL" id="FPHM01000211">
    <property type="protein sequence ID" value="SFV71183.1"/>
    <property type="molecule type" value="Genomic_DNA"/>
</dbReference>
<reference evidence="1" key="1">
    <citation type="submission" date="2016-10" db="EMBL/GenBank/DDBJ databases">
        <authorList>
            <person name="de Groot N.N."/>
        </authorList>
    </citation>
    <scope>NUCLEOTIDE SEQUENCE</scope>
</reference>
<proteinExistence type="predicted"/>
<name>A0A1W1CZM4_9ZZZZ</name>
<gene>
    <name evidence="1" type="ORF">MNB_SV-13-775</name>
</gene>
<sequence length="311" mass="35498">MNFMGKTRELILIHQEMKPIPLVPSSGFNIMLTPQFYTIVREALPVKYAYEAKRIAPSLFEGLLEEDVLYHYFVEKEEDTWLFIAYSDALIAGFLSEKGMTIESISKVYFAEQSLEKFTLPMALGSKEVLMNLNDRMTILPKIVLDANIKMMHIDNSFIPKKGIRLALEEESLVSSSDSYTVAAICILFASIYVVEASRYGGTNLEQEKEIQVLLENAPALESSYTRDSILSKYRSVDTKERMKREIIKSLSRMIFKGSLLMKLSLDTKKFQATFKYTNKTVLKRLKELAKEESFSISLIGKNNLKIEGTL</sequence>
<accession>A0A1W1CZM4</accession>
<protein>
    <submittedName>
        <fullName evidence="1">Uncharacterized protein</fullName>
    </submittedName>
</protein>
<dbReference type="AlphaFoldDB" id="A0A1W1CZM4"/>
<organism evidence="1">
    <name type="scientific">hydrothermal vent metagenome</name>
    <dbReference type="NCBI Taxonomy" id="652676"/>
    <lineage>
        <taxon>unclassified sequences</taxon>
        <taxon>metagenomes</taxon>
        <taxon>ecological metagenomes</taxon>
    </lineage>
</organism>